<name>A0A1G2DDZ0_9BACT</name>
<reference evidence="1 2" key="1">
    <citation type="journal article" date="2016" name="Nat. Commun.">
        <title>Thousands of microbial genomes shed light on interconnected biogeochemical processes in an aquifer system.</title>
        <authorList>
            <person name="Anantharaman K."/>
            <person name="Brown C.T."/>
            <person name="Hug L.A."/>
            <person name="Sharon I."/>
            <person name="Castelle C.J."/>
            <person name="Probst A.J."/>
            <person name="Thomas B.C."/>
            <person name="Singh A."/>
            <person name="Wilkins M.J."/>
            <person name="Karaoz U."/>
            <person name="Brodie E.L."/>
            <person name="Williams K.H."/>
            <person name="Hubbard S.S."/>
            <person name="Banfield J.F."/>
        </authorList>
    </citation>
    <scope>NUCLEOTIDE SEQUENCE [LARGE SCALE GENOMIC DNA]</scope>
</reference>
<proteinExistence type="predicted"/>
<dbReference type="AlphaFoldDB" id="A0A1G2DDZ0"/>
<dbReference type="Proteomes" id="UP000178636">
    <property type="component" value="Unassembled WGS sequence"/>
</dbReference>
<gene>
    <name evidence="1" type="ORF">A3C93_00435</name>
</gene>
<comment type="caution">
    <text evidence="1">The sequence shown here is derived from an EMBL/GenBank/DDBJ whole genome shotgun (WGS) entry which is preliminary data.</text>
</comment>
<sequence length="79" mass="9356">MGWSTQSLIDHARGEASFEATYEKVETHTMKGACTECQKPFDLTFKFVNDQPVDCQDNYECSCRKFWIWPEFNEWSYRG</sequence>
<evidence type="ECO:0000313" key="2">
    <source>
        <dbReference type="Proteomes" id="UP000178636"/>
    </source>
</evidence>
<accession>A0A1G2DDZ0</accession>
<evidence type="ECO:0000313" key="1">
    <source>
        <dbReference type="EMBL" id="OGZ11855.1"/>
    </source>
</evidence>
<dbReference type="EMBL" id="MHLO01000028">
    <property type="protein sequence ID" value="OGZ11855.1"/>
    <property type="molecule type" value="Genomic_DNA"/>
</dbReference>
<protein>
    <submittedName>
        <fullName evidence="1">Uncharacterized protein</fullName>
    </submittedName>
</protein>
<organism evidence="1 2">
    <name type="scientific">Candidatus Lloydbacteria bacterium RIFCSPHIGHO2_02_FULL_54_17</name>
    <dbReference type="NCBI Taxonomy" id="1798664"/>
    <lineage>
        <taxon>Bacteria</taxon>
        <taxon>Candidatus Lloydiibacteriota</taxon>
    </lineage>
</organism>